<dbReference type="Proteomes" id="UP001451303">
    <property type="component" value="Unassembled WGS sequence"/>
</dbReference>
<sequence>MPNCTLQSCHCIRTLFFLFFFFLFLCPFHPNSRAATMTLIISTSILFLGDSDILRMEQCHGVVVNAYHAAV</sequence>
<evidence type="ECO:0000313" key="2">
    <source>
        <dbReference type="Proteomes" id="UP001451303"/>
    </source>
</evidence>
<keyword evidence="2" id="KW-1185">Reference proteome</keyword>
<organism evidence="1 2">
    <name type="scientific">Neurospora intermedia</name>
    <dbReference type="NCBI Taxonomy" id="5142"/>
    <lineage>
        <taxon>Eukaryota</taxon>
        <taxon>Fungi</taxon>
        <taxon>Dikarya</taxon>
        <taxon>Ascomycota</taxon>
        <taxon>Pezizomycotina</taxon>
        <taxon>Sordariomycetes</taxon>
        <taxon>Sordariomycetidae</taxon>
        <taxon>Sordariales</taxon>
        <taxon>Sordariaceae</taxon>
        <taxon>Neurospora</taxon>
    </lineage>
</organism>
<reference evidence="1 2" key="1">
    <citation type="submission" date="2023-09" db="EMBL/GenBank/DDBJ databases">
        <title>Multi-omics analysis of a traditional fermented food reveals byproduct-associated fungal strains for waste-to-food upcycling.</title>
        <authorList>
            <consortium name="Lawrence Berkeley National Laboratory"/>
            <person name="Rekdal V.M."/>
            <person name="Villalobos-Escobedo J.M."/>
            <person name="Rodriguez-Valeron N."/>
            <person name="Garcia M.O."/>
            <person name="Vasquez D.P."/>
            <person name="Damayanti I."/>
            <person name="Sorensen P.M."/>
            <person name="Baidoo E.E."/>
            <person name="De Carvalho A.C."/>
            <person name="Riley R."/>
            <person name="Lipzen A."/>
            <person name="He G."/>
            <person name="Yan M."/>
            <person name="Haridas S."/>
            <person name="Daum C."/>
            <person name="Yoshinaga Y."/>
            <person name="Ng V."/>
            <person name="Grigoriev I.V."/>
            <person name="Munk R."/>
            <person name="Nuraida L."/>
            <person name="Wijaya C.H."/>
            <person name="Morales P.-C."/>
            <person name="Keasling J.D."/>
        </authorList>
    </citation>
    <scope>NUCLEOTIDE SEQUENCE [LARGE SCALE GENOMIC DNA]</scope>
    <source>
        <strain evidence="1 2">FGSC 2613</strain>
    </source>
</reference>
<dbReference type="EMBL" id="JAVLET010000007">
    <property type="protein sequence ID" value="KAL0468200.1"/>
    <property type="molecule type" value="Genomic_DNA"/>
</dbReference>
<gene>
    <name evidence="1" type="ORF">QR685DRAFT_530351</name>
</gene>
<feature type="non-terminal residue" evidence="1">
    <location>
        <position position="71"/>
    </location>
</feature>
<accession>A0ABR3D677</accession>
<comment type="caution">
    <text evidence="1">The sequence shown here is derived from an EMBL/GenBank/DDBJ whole genome shotgun (WGS) entry which is preliminary data.</text>
</comment>
<name>A0ABR3D677_NEUIN</name>
<protein>
    <recommendedName>
        <fullName evidence="3">Secreted protein</fullName>
    </recommendedName>
</protein>
<proteinExistence type="predicted"/>
<evidence type="ECO:0000313" key="1">
    <source>
        <dbReference type="EMBL" id="KAL0468200.1"/>
    </source>
</evidence>
<evidence type="ECO:0008006" key="3">
    <source>
        <dbReference type="Google" id="ProtNLM"/>
    </source>
</evidence>